<dbReference type="InterPro" id="IPR012337">
    <property type="entry name" value="RNaseH-like_sf"/>
</dbReference>
<dbReference type="PANTHER" id="PTHR46889:SF5">
    <property type="entry name" value="INTEGRASE PROTEIN"/>
    <property type="match status" value="1"/>
</dbReference>
<reference evidence="3" key="1">
    <citation type="submission" date="2017-09" db="EMBL/GenBank/DDBJ databases">
        <title>Depth-based differentiation of microbial function through sediment-hosted aquifers and enrichment of novel symbionts in the deep terrestrial subsurface.</title>
        <authorList>
            <person name="Probst A.J."/>
            <person name="Ladd B."/>
            <person name="Jarett J.K."/>
            <person name="Geller-Mcgrath D.E."/>
            <person name="Sieber C.M.K."/>
            <person name="Emerson J.B."/>
            <person name="Anantharaman K."/>
            <person name="Thomas B.C."/>
            <person name="Malmstrom R."/>
            <person name="Stieglmeier M."/>
            <person name="Klingl A."/>
            <person name="Woyke T."/>
            <person name="Ryan C.M."/>
            <person name="Banfield J.F."/>
        </authorList>
    </citation>
    <scope>NUCLEOTIDE SEQUENCE [LARGE SCALE GENOMIC DNA]</scope>
</reference>
<dbReference type="SUPFAM" id="SSF53098">
    <property type="entry name" value="Ribonuclease H-like"/>
    <property type="match status" value="1"/>
</dbReference>
<dbReference type="InterPro" id="IPR048020">
    <property type="entry name" value="Transpos_IS3"/>
</dbReference>
<dbReference type="GO" id="GO:0003676">
    <property type="term" value="F:nucleic acid binding"/>
    <property type="evidence" value="ECO:0007669"/>
    <property type="project" value="InterPro"/>
</dbReference>
<dbReference type="PANTHER" id="PTHR46889">
    <property type="entry name" value="TRANSPOSASE INSF FOR INSERTION SEQUENCE IS3B-RELATED"/>
    <property type="match status" value="1"/>
</dbReference>
<dbReference type="InterPro" id="IPR050900">
    <property type="entry name" value="Transposase_IS3/IS150/IS904"/>
</dbReference>
<dbReference type="PROSITE" id="PS50994">
    <property type="entry name" value="INTEGRASE"/>
    <property type="match status" value="1"/>
</dbReference>
<dbReference type="NCBIfam" id="NF033516">
    <property type="entry name" value="transpos_IS3"/>
    <property type="match status" value="1"/>
</dbReference>
<dbReference type="Gene3D" id="3.30.420.10">
    <property type="entry name" value="Ribonuclease H-like superfamily/Ribonuclease H"/>
    <property type="match status" value="1"/>
</dbReference>
<dbReference type="Pfam" id="PF13333">
    <property type="entry name" value="rve_2"/>
    <property type="match status" value="1"/>
</dbReference>
<dbReference type="Pfam" id="PF00665">
    <property type="entry name" value="rve"/>
    <property type="match status" value="1"/>
</dbReference>
<accession>A0A2M7MGK3</accession>
<dbReference type="AlphaFoldDB" id="A0A2M7MGK3"/>
<sequence length="291" mass="33474">MAINQAAPPKSKKDLARELGISRQSLYYKPKLPEKDLKLKAEIDRVMTRHKAYGHKRIALDLRINKKRVLRVMKIFGLKPRRKRKKPEKPEDLGQAPMAIPNLVKGIIIDVPNKVWVSDFTYLPYFGRFVYLATLEDVFTREVVGWEVSVRHNVDLVAQALLNALEYYPIPGIAHSDQGSEYRSKLYLNLLKSFNVQPSMSEKASPWQNGYKESFYSGFKLELGHPECYPTLGELIEAIAQQIHYYNNQRIHTALKCPPAVFAQRVTLQKLINKVESNNPLIREIAETQCV</sequence>
<organism evidence="2 3">
    <name type="scientific">Candidatus Kuenenbacteria bacterium CG_4_10_14_3_um_filter_39_14</name>
    <dbReference type="NCBI Taxonomy" id="1974614"/>
    <lineage>
        <taxon>Bacteria</taxon>
        <taxon>Candidatus Kueneniibacteriota</taxon>
    </lineage>
</organism>
<dbReference type="InterPro" id="IPR001584">
    <property type="entry name" value="Integrase_cat-core"/>
</dbReference>
<gene>
    <name evidence="2" type="ORF">COZ26_03505</name>
</gene>
<dbReference type="GO" id="GO:0015074">
    <property type="term" value="P:DNA integration"/>
    <property type="evidence" value="ECO:0007669"/>
    <property type="project" value="InterPro"/>
</dbReference>
<dbReference type="InterPro" id="IPR036397">
    <property type="entry name" value="RNaseH_sf"/>
</dbReference>
<evidence type="ECO:0000313" key="2">
    <source>
        <dbReference type="EMBL" id="PIX92127.1"/>
    </source>
</evidence>
<dbReference type="EMBL" id="PFJV01000086">
    <property type="protein sequence ID" value="PIX92127.1"/>
    <property type="molecule type" value="Genomic_DNA"/>
</dbReference>
<comment type="caution">
    <text evidence="2">The sequence shown here is derived from an EMBL/GenBank/DDBJ whole genome shotgun (WGS) entry which is preliminary data.</text>
</comment>
<dbReference type="Proteomes" id="UP000230658">
    <property type="component" value="Unassembled WGS sequence"/>
</dbReference>
<evidence type="ECO:0000313" key="3">
    <source>
        <dbReference type="Proteomes" id="UP000230658"/>
    </source>
</evidence>
<name>A0A2M7MGK3_9BACT</name>
<evidence type="ECO:0000259" key="1">
    <source>
        <dbReference type="PROSITE" id="PS50994"/>
    </source>
</evidence>
<protein>
    <recommendedName>
        <fullName evidence="1">Integrase catalytic domain-containing protein</fullName>
    </recommendedName>
</protein>
<proteinExistence type="predicted"/>
<feature type="domain" description="Integrase catalytic" evidence="1">
    <location>
        <begin position="108"/>
        <end position="267"/>
    </location>
</feature>